<dbReference type="OrthoDB" id="455481at2"/>
<dbReference type="InterPro" id="IPR021751">
    <property type="entry name" value="DUF3318"/>
</dbReference>
<dbReference type="eggNOG" id="COG0501">
    <property type="taxonomic scope" value="Bacteria"/>
</dbReference>
<dbReference type="Pfam" id="PF11780">
    <property type="entry name" value="DUF3318"/>
    <property type="match status" value="1"/>
</dbReference>
<dbReference type="AlphaFoldDB" id="A0A0M2Q2E8"/>
<evidence type="ECO:0008006" key="3">
    <source>
        <dbReference type="Google" id="ProtNLM"/>
    </source>
</evidence>
<organism evidence="1 2">
    <name type="scientific">Prochlorothrix hollandica PCC 9006 = CALU 1027</name>
    <dbReference type="NCBI Taxonomy" id="317619"/>
    <lineage>
        <taxon>Bacteria</taxon>
        <taxon>Bacillati</taxon>
        <taxon>Cyanobacteriota</taxon>
        <taxon>Cyanophyceae</taxon>
        <taxon>Prochlorotrichales</taxon>
        <taxon>Prochlorotrichaceae</taxon>
        <taxon>Prochlorothrix</taxon>
    </lineage>
</organism>
<sequence length="200" mass="22186">MPPADPEIARLLDLLPASGRSKTKLMAKPHQSQVLHVPLPRPWPTPHGISFNPDLWQQLPQPQRDLLLLRSVAWIMNVRWLKPELYQGVMAIGLVGSLAEFLQADFVGVAMAVGLTAGATAQLWRRNHSPQRDLEADEGALRLSQRRGYRAPDALRALLGGIEAIAALEQRSLDFGELLRCQNLRSKLAAHPQEVPDRLG</sequence>
<reference evidence="1" key="1">
    <citation type="submission" date="2012-04" db="EMBL/GenBank/DDBJ databases">
        <authorList>
            <person name="Borisov I.G."/>
            <person name="Ivanikova N.V."/>
            <person name="Pinevich A.V."/>
        </authorList>
    </citation>
    <scope>NUCLEOTIDE SEQUENCE [LARGE SCALE GENOMIC DNA]</scope>
    <source>
        <strain evidence="1">CALU 1027</strain>
    </source>
</reference>
<proteinExistence type="predicted"/>
<name>A0A0M2Q2E8_PROHO</name>
<evidence type="ECO:0000313" key="1">
    <source>
        <dbReference type="EMBL" id="KKJ01433.1"/>
    </source>
</evidence>
<evidence type="ECO:0000313" key="2">
    <source>
        <dbReference type="Proteomes" id="UP000034681"/>
    </source>
</evidence>
<dbReference type="EMBL" id="AJTX02000002">
    <property type="protein sequence ID" value="KKJ01433.1"/>
    <property type="molecule type" value="Genomic_DNA"/>
</dbReference>
<protein>
    <recommendedName>
        <fullName evidence="3">DUF3318 domain-containing protein</fullName>
    </recommendedName>
</protein>
<dbReference type="Proteomes" id="UP000034681">
    <property type="component" value="Unassembled WGS sequence"/>
</dbReference>
<dbReference type="RefSeq" id="WP_016923466.1">
    <property type="nucleotide sequence ID" value="NZ_KB235941.1"/>
</dbReference>
<accession>A0A0M2Q2E8</accession>
<keyword evidence="2" id="KW-1185">Reference proteome</keyword>
<gene>
    <name evidence="1" type="ORF">PROH_03605</name>
</gene>
<dbReference type="STRING" id="317619.GCA_000332315_04000"/>
<comment type="caution">
    <text evidence="1">The sequence shown here is derived from an EMBL/GenBank/DDBJ whole genome shotgun (WGS) entry which is preliminary data.</text>
</comment>